<evidence type="ECO:0000313" key="3">
    <source>
        <dbReference type="Proteomes" id="UP000041254"/>
    </source>
</evidence>
<organism evidence="2 3">
    <name type="scientific">Vitrella brassicaformis (strain CCMP3155)</name>
    <dbReference type="NCBI Taxonomy" id="1169540"/>
    <lineage>
        <taxon>Eukaryota</taxon>
        <taxon>Sar</taxon>
        <taxon>Alveolata</taxon>
        <taxon>Colpodellida</taxon>
        <taxon>Vitrellaceae</taxon>
        <taxon>Vitrella</taxon>
    </lineage>
</organism>
<gene>
    <name evidence="2" type="ORF">Vbra_6953</name>
</gene>
<keyword evidence="3" id="KW-1185">Reference proteome</keyword>
<sequence length="343" mass="37213">MSRPSVPSVFSLLGGLLLSLWLAAAAPEELGEKQLEVSKADLEELLDDLLEFLRIKEPANPYVTGDDGDVQLNAALSTAIKNVRESDEHLSVLNATFPLASFDFPDCEASYPAKEDAEGTFEKVLDEGILEIGLSIISDPTEPGSVGAYYVAVNELILPELSREYGVDIKANYTIIDNTEDFFLQFREALNDETVDAITFFSVTEERSQSVDYTSCAIVNFVNEVGVWVEEDSELATVDVTEDPSSLDGKSVGVCPGCFFIDDFVAVTQELGLEVTLVEIPITELVDELRAGTVDAVATILTNGPGFSLFEAADDVVKLEGSFVLGDDTRAAVTRFAGPDRRR</sequence>
<dbReference type="Gene3D" id="3.40.190.10">
    <property type="entry name" value="Periplasmic binding protein-like II"/>
    <property type="match status" value="2"/>
</dbReference>
<proteinExistence type="predicted"/>
<keyword evidence="1" id="KW-0732">Signal</keyword>
<feature type="signal peptide" evidence="1">
    <location>
        <begin position="1"/>
        <end position="25"/>
    </location>
</feature>
<dbReference type="AlphaFoldDB" id="A0A0G4EC91"/>
<feature type="chain" id="PRO_5005187539" description="Solute-binding protein family 3/N-terminal domain-containing protein" evidence="1">
    <location>
        <begin position="26"/>
        <end position="343"/>
    </location>
</feature>
<dbReference type="VEuPathDB" id="CryptoDB:Vbra_6953"/>
<name>A0A0G4EC91_VITBC</name>
<dbReference type="Proteomes" id="UP000041254">
    <property type="component" value="Unassembled WGS sequence"/>
</dbReference>
<dbReference type="PhylomeDB" id="A0A0G4EC91"/>
<dbReference type="SUPFAM" id="SSF53850">
    <property type="entry name" value="Periplasmic binding protein-like II"/>
    <property type="match status" value="1"/>
</dbReference>
<accession>A0A0G4EC91</accession>
<evidence type="ECO:0000313" key="2">
    <source>
        <dbReference type="EMBL" id="CEL93118.1"/>
    </source>
</evidence>
<evidence type="ECO:0008006" key="4">
    <source>
        <dbReference type="Google" id="ProtNLM"/>
    </source>
</evidence>
<evidence type="ECO:0000256" key="1">
    <source>
        <dbReference type="SAM" id="SignalP"/>
    </source>
</evidence>
<reference evidence="2 3" key="1">
    <citation type="submission" date="2014-11" db="EMBL/GenBank/DDBJ databases">
        <authorList>
            <person name="Zhu J."/>
            <person name="Qi W."/>
            <person name="Song R."/>
        </authorList>
    </citation>
    <scope>NUCLEOTIDE SEQUENCE [LARGE SCALE GENOMIC DNA]</scope>
</reference>
<protein>
    <recommendedName>
        <fullName evidence="4">Solute-binding protein family 3/N-terminal domain-containing protein</fullName>
    </recommendedName>
</protein>
<dbReference type="EMBL" id="CDMY01000138">
    <property type="protein sequence ID" value="CEL93118.1"/>
    <property type="molecule type" value="Genomic_DNA"/>
</dbReference>
<dbReference type="InParanoid" id="A0A0G4EC91"/>